<evidence type="ECO:0000313" key="2">
    <source>
        <dbReference type="EMBL" id="KAJ7350895.1"/>
    </source>
</evidence>
<organism evidence="2 3">
    <name type="scientific">Mycena albidolilacea</name>
    <dbReference type="NCBI Taxonomy" id="1033008"/>
    <lineage>
        <taxon>Eukaryota</taxon>
        <taxon>Fungi</taxon>
        <taxon>Dikarya</taxon>
        <taxon>Basidiomycota</taxon>
        <taxon>Agaricomycotina</taxon>
        <taxon>Agaricomycetes</taxon>
        <taxon>Agaricomycetidae</taxon>
        <taxon>Agaricales</taxon>
        <taxon>Marasmiineae</taxon>
        <taxon>Mycenaceae</taxon>
        <taxon>Mycena</taxon>
    </lineage>
</organism>
<sequence length="588" mass="65209">MSLVTANGNLCLLCGNQLAVKCTNPHSTGQPYFHRFPTTSAPATTASSSPTMASPPSLANPPSSVTSVARRQTCPTPRCQSTRLNSGCSNGVCRKHCMKLGACALGAHKCERERKQQVANTSFPPPSNPLGIYRSHDEWTASTVPARQKLDDYQPLVDTARAARERELDQLPGVRSPTPEAESVREVYEREERELAHALQLSLQDHQSGRAAVPGPSLRLPSSIVTAGTLQSLSDSPDFPTSLRPSIARLRSLSPSPGASSSLFPPPLLLATRPVPTAAGRKPKAHQITRQLNDDWMGTSTVFWYKENAPHRVYWIDSVPTWPQWRVSDATGPFANLLVDVDVDMYTPKYKQWVTINTSFPHTVSFDSILMLRCRDIDCLDFDAIVQNFYPESRHPTSTLHIRTNMPAERSALRSIYKNARTARSGKPHSADLSYDDDDSDVQVTDVKISKHIKQEDELPYRRQRLRLEPLPLDTNTLIVIDSDSDDELPTMAPSASASASDAAPPWPAGMYVMDMVTGFRQMDSRSLKGLNREERFKRVFGSEVEYHASTFTAQQAKFNKATPTQVKKGVEAGQTTDGLWSVWRKRI</sequence>
<feature type="compositionally biased region" description="Low complexity" evidence="1">
    <location>
        <begin position="40"/>
        <end position="64"/>
    </location>
</feature>
<evidence type="ECO:0000256" key="1">
    <source>
        <dbReference type="SAM" id="MobiDB-lite"/>
    </source>
</evidence>
<accession>A0AAD7A717</accession>
<feature type="region of interest" description="Disordered" evidence="1">
    <location>
        <begin position="40"/>
        <end position="69"/>
    </location>
</feature>
<keyword evidence="3" id="KW-1185">Reference proteome</keyword>
<proteinExistence type="predicted"/>
<dbReference type="Proteomes" id="UP001218218">
    <property type="component" value="Unassembled WGS sequence"/>
</dbReference>
<feature type="region of interest" description="Disordered" evidence="1">
    <location>
        <begin position="165"/>
        <end position="186"/>
    </location>
</feature>
<evidence type="ECO:0000313" key="3">
    <source>
        <dbReference type="Proteomes" id="UP001218218"/>
    </source>
</evidence>
<dbReference type="AlphaFoldDB" id="A0AAD7A717"/>
<name>A0AAD7A717_9AGAR</name>
<dbReference type="EMBL" id="JARIHO010000014">
    <property type="protein sequence ID" value="KAJ7350895.1"/>
    <property type="molecule type" value="Genomic_DNA"/>
</dbReference>
<gene>
    <name evidence="2" type="ORF">DFH08DRAFT_806871</name>
</gene>
<protein>
    <submittedName>
        <fullName evidence="2">Uncharacterized protein</fullName>
    </submittedName>
</protein>
<reference evidence="2" key="1">
    <citation type="submission" date="2023-03" db="EMBL/GenBank/DDBJ databases">
        <title>Massive genome expansion in bonnet fungi (Mycena s.s.) driven by repeated elements and novel gene families across ecological guilds.</title>
        <authorList>
            <consortium name="Lawrence Berkeley National Laboratory"/>
            <person name="Harder C.B."/>
            <person name="Miyauchi S."/>
            <person name="Viragh M."/>
            <person name="Kuo A."/>
            <person name="Thoen E."/>
            <person name="Andreopoulos B."/>
            <person name="Lu D."/>
            <person name="Skrede I."/>
            <person name="Drula E."/>
            <person name="Henrissat B."/>
            <person name="Morin E."/>
            <person name="Kohler A."/>
            <person name="Barry K."/>
            <person name="LaButti K."/>
            <person name="Morin E."/>
            <person name="Salamov A."/>
            <person name="Lipzen A."/>
            <person name="Mereny Z."/>
            <person name="Hegedus B."/>
            <person name="Baldrian P."/>
            <person name="Stursova M."/>
            <person name="Weitz H."/>
            <person name="Taylor A."/>
            <person name="Grigoriev I.V."/>
            <person name="Nagy L.G."/>
            <person name="Martin F."/>
            <person name="Kauserud H."/>
        </authorList>
    </citation>
    <scope>NUCLEOTIDE SEQUENCE</scope>
    <source>
        <strain evidence="2">CBHHK002</strain>
    </source>
</reference>
<comment type="caution">
    <text evidence="2">The sequence shown here is derived from an EMBL/GenBank/DDBJ whole genome shotgun (WGS) entry which is preliminary data.</text>
</comment>